<proteinExistence type="predicted"/>
<feature type="non-terminal residue" evidence="1">
    <location>
        <position position="123"/>
    </location>
</feature>
<evidence type="ECO:0000313" key="1">
    <source>
        <dbReference type="EMBL" id="EGZ06938.1"/>
    </source>
</evidence>
<feature type="non-terminal residue" evidence="1">
    <location>
        <position position="1"/>
    </location>
</feature>
<sequence length="123" mass="13164">SPFGVVDKGNGDPQTTGRVIHDLSCPVNVSLNDHTDRTAICQPKYQHCDAVATTIVQEKKRHPGAEVKEQAGDVSSAYRHVCIHSQCVHLFGVRLHRDAALIIDMSAAFGWSGSPGNYGVVGG</sequence>
<dbReference type="EMBL" id="JH159163">
    <property type="protein sequence ID" value="EGZ06938.1"/>
    <property type="molecule type" value="Genomic_DNA"/>
</dbReference>
<protein>
    <submittedName>
        <fullName evidence="1">Uncharacterized protein</fullName>
    </submittedName>
</protein>
<evidence type="ECO:0000313" key="2">
    <source>
        <dbReference type="Proteomes" id="UP000002640"/>
    </source>
</evidence>
<name>G5AC64_PHYSP</name>
<dbReference type="GeneID" id="20651571"/>
<dbReference type="InParanoid" id="G5AC64"/>
<accession>G5AC64</accession>
<dbReference type="AlphaFoldDB" id="G5AC64"/>
<organism evidence="1 2">
    <name type="scientific">Phytophthora sojae (strain P6497)</name>
    <name type="common">Soybean stem and root rot agent</name>
    <name type="synonym">Phytophthora megasperma f. sp. glycines</name>
    <dbReference type="NCBI Taxonomy" id="1094619"/>
    <lineage>
        <taxon>Eukaryota</taxon>
        <taxon>Sar</taxon>
        <taxon>Stramenopiles</taxon>
        <taxon>Oomycota</taxon>
        <taxon>Peronosporomycetes</taxon>
        <taxon>Peronosporales</taxon>
        <taxon>Peronosporaceae</taxon>
        <taxon>Phytophthora</taxon>
    </lineage>
</organism>
<gene>
    <name evidence="1" type="ORF">PHYSODRAFT_408630</name>
</gene>
<reference evidence="1 2" key="1">
    <citation type="journal article" date="2006" name="Science">
        <title>Phytophthora genome sequences uncover evolutionary origins and mechanisms of pathogenesis.</title>
        <authorList>
            <person name="Tyler B.M."/>
            <person name="Tripathy S."/>
            <person name="Zhang X."/>
            <person name="Dehal P."/>
            <person name="Jiang R.H."/>
            <person name="Aerts A."/>
            <person name="Arredondo F.D."/>
            <person name="Baxter L."/>
            <person name="Bensasson D."/>
            <person name="Beynon J.L."/>
            <person name="Chapman J."/>
            <person name="Damasceno C.M."/>
            <person name="Dorrance A.E."/>
            <person name="Dou D."/>
            <person name="Dickerman A.W."/>
            <person name="Dubchak I.L."/>
            <person name="Garbelotto M."/>
            <person name="Gijzen M."/>
            <person name="Gordon S.G."/>
            <person name="Govers F."/>
            <person name="Grunwald N.J."/>
            <person name="Huang W."/>
            <person name="Ivors K.L."/>
            <person name="Jones R.W."/>
            <person name="Kamoun S."/>
            <person name="Krampis K."/>
            <person name="Lamour K.H."/>
            <person name="Lee M.K."/>
            <person name="McDonald W.H."/>
            <person name="Medina M."/>
            <person name="Meijer H.J."/>
            <person name="Nordberg E.K."/>
            <person name="Maclean D.J."/>
            <person name="Ospina-Giraldo M.D."/>
            <person name="Morris P.F."/>
            <person name="Phuntumart V."/>
            <person name="Putnam N.H."/>
            <person name="Rash S."/>
            <person name="Rose J.K."/>
            <person name="Sakihama Y."/>
            <person name="Salamov A.A."/>
            <person name="Savidor A."/>
            <person name="Scheuring C.F."/>
            <person name="Smith B.M."/>
            <person name="Sobral B.W."/>
            <person name="Terry A."/>
            <person name="Torto-Alalibo T.A."/>
            <person name="Win J."/>
            <person name="Xu Z."/>
            <person name="Zhang H."/>
            <person name="Grigoriev I.V."/>
            <person name="Rokhsar D.S."/>
            <person name="Boore J.L."/>
        </authorList>
    </citation>
    <scope>NUCLEOTIDE SEQUENCE [LARGE SCALE GENOMIC DNA]</scope>
    <source>
        <strain evidence="1 2">P6497</strain>
    </source>
</reference>
<dbReference type="KEGG" id="psoj:PHYSODRAFT_408630"/>
<keyword evidence="2" id="KW-1185">Reference proteome</keyword>
<dbReference type="RefSeq" id="XP_009537702.1">
    <property type="nucleotide sequence ID" value="XM_009539407.1"/>
</dbReference>
<dbReference type="Proteomes" id="UP000002640">
    <property type="component" value="Unassembled WGS sequence"/>
</dbReference>
<dbReference type="OMA" id="RTAICQP"/>